<proteinExistence type="predicted"/>
<dbReference type="GO" id="GO:0012505">
    <property type="term" value="C:endomembrane system"/>
    <property type="evidence" value="ECO:0007669"/>
    <property type="project" value="UniProtKB-SubCell"/>
</dbReference>
<reference evidence="7" key="1">
    <citation type="journal article" date="2014" name="Int. J. Syst. Evol. Microbiol.">
        <title>Complete genome sequence of Corynebacterium casei LMG S-19264T (=DSM 44701T), isolated from a smear-ripened cheese.</title>
        <authorList>
            <consortium name="US DOE Joint Genome Institute (JGI-PGF)"/>
            <person name="Walter F."/>
            <person name="Albersmeier A."/>
            <person name="Kalinowski J."/>
            <person name="Ruckert C."/>
        </authorList>
    </citation>
    <scope>NUCLEOTIDE SEQUENCE</scope>
    <source>
        <strain evidence="7">JCM 4518</strain>
    </source>
</reference>
<evidence type="ECO:0000256" key="5">
    <source>
        <dbReference type="SAM" id="Phobius"/>
    </source>
</evidence>
<evidence type="ECO:0000256" key="1">
    <source>
        <dbReference type="ARBA" id="ARBA00004127"/>
    </source>
</evidence>
<dbReference type="EMBL" id="BMUL01000004">
    <property type="protein sequence ID" value="GHA77769.1"/>
    <property type="molecule type" value="Genomic_DNA"/>
</dbReference>
<dbReference type="InterPro" id="IPR010652">
    <property type="entry name" value="DUF1232"/>
</dbReference>
<dbReference type="Pfam" id="PF06803">
    <property type="entry name" value="DUF1232"/>
    <property type="match status" value="1"/>
</dbReference>
<protein>
    <recommendedName>
        <fullName evidence="6">DUF1232 domain-containing protein</fullName>
    </recommendedName>
</protein>
<sequence>MVGTDRTGVFWWVLVAATLAVAAVLAVRLFRARRLLADSGIPMSRKMLFWGALVYLVSPVDLLPDPVLLDDIGVLLVALRMLHRAGARAVERRAEGTG</sequence>
<keyword evidence="3 5" id="KW-1133">Transmembrane helix</keyword>
<comment type="caution">
    <text evidence="7">The sequence shown here is derived from an EMBL/GenBank/DDBJ whole genome shotgun (WGS) entry which is preliminary data.</text>
</comment>
<reference evidence="7" key="2">
    <citation type="submission" date="2020-09" db="EMBL/GenBank/DDBJ databases">
        <authorList>
            <person name="Sun Q."/>
            <person name="Ohkuma M."/>
        </authorList>
    </citation>
    <scope>NUCLEOTIDE SEQUENCE</scope>
    <source>
        <strain evidence="7">JCM 4518</strain>
    </source>
</reference>
<comment type="subcellular location">
    <subcellularLocation>
        <location evidence="1">Endomembrane system</location>
        <topology evidence="1">Multi-pass membrane protein</topology>
    </subcellularLocation>
</comment>
<keyword evidence="2 5" id="KW-0812">Transmembrane</keyword>
<evidence type="ECO:0000259" key="6">
    <source>
        <dbReference type="Pfam" id="PF06803"/>
    </source>
</evidence>
<evidence type="ECO:0000256" key="2">
    <source>
        <dbReference type="ARBA" id="ARBA00022692"/>
    </source>
</evidence>
<evidence type="ECO:0000256" key="3">
    <source>
        <dbReference type="ARBA" id="ARBA00022989"/>
    </source>
</evidence>
<keyword evidence="8" id="KW-1185">Reference proteome</keyword>
<evidence type="ECO:0000256" key="4">
    <source>
        <dbReference type="ARBA" id="ARBA00023136"/>
    </source>
</evidence>
<evidence type="ECO:0000313" key="7">
    <source>
        <dbReference type="EMBL" id="GHA77769.1"/>
    </source>
</evidence>
<accession>A0A918T022</accession>
<feature type="transmembrane region" description="Helical" evidence="5">
    <location>
        <begin position="12"/>
        <end position="31"/>
    </location>
</feature>
<evidence type="ECO:0000313" key="8">
    <source>
        <dbReference type="Proteomes" id="UP000644020"/>
    </source>
</evidence>
<dbReference type="Proteomes" id="UP000644020">
    <property type="component" value="Unassembled WGS sequence"/>
</dbReference>
<keyword evidence="4 5" id="KW-0472">Membrane</keyword>
<name>A0A918T022_9ACTN</name>
<feature type="transmembrane region" description="Helical" evidence="5">
    <location>
        <begin position="43"/>
        <end position="60"/>
    </location>
</feature>
<feature type="domain" description="DUF1232" evidence="6">
    <location>
        <begin position="46"/>
        <end position="76"/>
    </location>
</feature>
<organism evidence="7 8">
    <name type="scientific">Streptomyces termitum</name>
    <dbReference type="NCBI Taxonomy" id="67368"/>
    <lineage>
        <taxon>Bacteria</taxon>
        <taxon>Bacillati</taxon>
        <taxon>Actinomycetota</taxon>
        <taxon>Actinomycetes</taxon>
        <taxon>Kitasatosporales</taxon>
        <taxon>Streptomycetaceae</taxon>
        <taxon>Streptomyces</taxon>
    </lineage>
</organism>
<dbReference type="AlphaFoldDB" id="A0A918T022"/>
<gene>
    <name evidence="7" type="ORF">GCM10010305_21050</name>
</gene>